<evidence type="ECO:0000313" key="5">
    <source>
        <dbReference type="Proteomes" id="UP001408789"/>
    </source>
</evidence>
<reference evidence="4 5" key="1">
    <citation type="submission" date="2024-04" db="EMBL/GenBank/DDBJ databases">
        <title>The reference genome of an endangered Asteraceae, Deinandra increscens subsp. villosa, native to the Central Coast of California.</title>
        <authorList>
            <person name="Guilliams M."/>
            <person name="Hasenstab-Lehman K."/>
            <person name="Meyer R."/>
            <person name="Mcevoy S."/>
        </authorList>
    </citation>
    <scope>NUCLEOTIDE SEQUENCE [LARGE SCALE GENOMIC DNA]</scope>
    <source>
        <tissue evidence="4">Leaf</tissue>
    </source>
</reference>
<keyword evidence="5" id="KW-1185">Reference proteome</keyword>
<keyword evidence="1" id="KW-0040">ANK repeat</keyword>
<evidence type="ECO:0000259" key="3">
    <source>
        <dbReference type="Pfam" id="PF13962"/>
    </source>
</evidence>
<dbReference type="SMART" id="SM00248">
    <property type="entry name" value="ANK"/>
    <property type="match status" value="5"/>
</dbReference>
<dbReference type="Proteomes" id="UP001408789">
    <property type="component" value="Unassembled WGS sequence"/>
</dbReference>
<dbReference type="InterPro" id="IPR026961">
    <property type="entry name" value="PGG_dom"/>
</dbReference>
<accession>A0AAP0DFQ4</accession>
<dbReference type="EMBL" id="JBCNJP010000008">
    <property type="protein sequence ID" value="KAK9073671.1"/>
    <property type="molecule type" value="Genomic_DNA"/>
</dbReference>
<proteinExistence type="predicted"/>
<dbReference type="PROSITE" id="PS50297">
    <property type="entry name" value="ANK_REP_REGION"/>
    <property type="match status" value="1"/>
</dbReference>
<protein>
    <recommendedName>
        <fullName evidence="3">PGG domain-containing protein</fullName>
    </recommendedName>
</protein>
<feature type="transmembrane region" description="Helical" evidence="2">
    <location>
        <begin position="609"/>
        <end position="635"/>
    </location>
</feature>
<feature type="transmembrane region" description="Helical" evidence="2">
    <location>
        <begin position="569"/>
        <end position="589"/>
    </location>
</feature>
<feature type="transmembrane region" description="Helical" evidence="2">
    <location>
        <begin position="243"/>
        <end position="260"/>
    </location>
</feature>
<feature type="transmembrane region" description="Helical" evidence="2">
    <location>
        <begin position="641"/>
        <end position="665"/>
    </location>
</feature>
<dbReference type="SUPFAM" id="SSF48403">
    <property type="entry name" value="Ankyrin repeat"/>
    <property type="match status" value="2"/>
</dbReference>
<gene>
    <name evidence="4" type="ORF">SSX86_006265</name>
</gene>
<name>A0AAP0DFQ4_9ASTR</name>
<sequence>MPSSVLARDLDDERIIIEEREGELIEDHDDHQSFYKAIQNQEYDRVNSLLEDKKVKVTEKITTNGNTALHLVIGTTKMNYILKKILVEMTPEENIILDMKNLEGSTLLHVAAIVGNTEAAELLVEKNEYLLFTKDKEGHTPLARALLNMHTDTYKYLLSSTTNTDDIERATDLFQGTSGDDLLVNAISSKYYDLALLLSKPYKNIHSDAPLMAIAQNFPRKLSIWERNVYKCVGNPKQTFAKIYMVVMICIILFSVIYYFTYAAPRNRSAHRRMKPEALIFYLFALFVLYVIIICIVNILSSRAISRIYKPVMRAILRISKPVIRLLATIDFKFLKEGAKMNNDARDLLKAICDLIKRSTPSGSHRDYYNNPILEASRQNAYEVVVTIASYFPNAIWSANEDGHNIIQYAVINRSEKVYNLLYQMSEQKNIYRTIQDPLGNNLLHLAARLAPTNKLNPISGAALQIQSELKWFQEVKGFVCPPNIIKKNCFGETPHMVFTREHKELVIEGEKWMKATANSYTITAALITTIMFASAITVPGGNYQETINGRNNQEAGTPIFAKKTAFRIFAIADAVSLFTSVTSLLMNLSILTSRFSEKDFLLKLPTKLIVGLTTLFISTTAMLVAFGATLYLVFGDDNPRILGSIAALTCLPITSFVTLQYPLIRDQISSTYGRSIFGKKSDRPFY</sequence>
<keyword evidence="2" id="KW-0472">Membrane</keyword>
<dbReference type="PANTHER" id="PTHR24177:SF474">
    <property type="entry name" value="ANKYRIN REPEAT-CONTAINING DOMAIN, PGG DOMAIN, ANKYRIN REPEAT-CONTAINING DOMAIN SUPERFAMILY"/>
    <property type="match status" value="1"/>
</dbReference>
<feature type="repeat" description="ANK" evidence="1">
    <location>
        <begin position="103"/>
        <end position="127"/>
    </location>
</feature>
<feature type="transmembrane region" description="Helical" evidence="2">
    <location>
        <begin position="280"/>
        <end position="300"/>
    </location>
</feature>
<dbReference type="Pfam" id="PF13962">
    <property type="entry name" value="PGG"/>
    <property type="match status" value="1"/>
</dbReference>
<dbReference type="AlphaFoldDB" id="A0AAP0DFQ4"/>
<keyword evidence="2" id="KW-0812">Transmembrane</keyword>
<keyword evidence="2" id="KW-1133">Transmembrane helix</keyword>
<evidence type="ECO:0000256" key="1">
    <source>
        <dbReference type="PROSITE-ProRule" id="PRU00023"/>
    </source>
</evidence>
<dbReference type="GO" id="GO:0016020">
    <property type="term" value="C:membrane"/>
    <property type="evidence" value="ECO:0007669"/>
    <property type="project" value="TreeGrafter"/>
</dbReference>
<dbReference type="PANTHER" id="PTHR24177">
    <property type="entry name" value="CASKIN"/>
    <property type="match status" value="1"/>
</dbReference>
<evidence type="ECO:0000256" key="2">
    <source>
        <dbReference type="SAM" id="Phobius"/>
    </source>
</evidence>
<dbReference type="InterPro" id="IPR002110">
    <property type="entry name" value="Ankyrin_rpt"/>
</dbReference>
<evidence type="ECO:0000313" key="4">
    <source>
        <dbReference type="EMBL" id="KAK9073671.1"/>
    </source>
</evidence>
<dbReference type="Gene3D" id="1.25.40.20">
    <property type="entry name" value="Ankyrin repeat-containing domain"/>
    <property type="match status" value="2"/>
</dbReference>
<dbReference type="Pfam" id="PF12796">
    <property type="entry name" value="Ank_2"/>
    <property type="match status" value="1"/>
</dbReference>
<comment type="caution">
    <text evidence="4">The sequence shown here is derived from an EMBL/GenBank/DDBJ whole genome shotgun (WGS) entry which is preliminary data.</text>
</comment>
<dbReference type="InterPro" id="IPR036770">
    <property type="entry name" value="Ankyrin_rpt-contain_sf"/>
</dbReference>
<feature type="domain" description="PGG" evidence="3">
    <location>
        <begin position="511"/>
        <end position="634"/>
    </location>
</feature>
<organism evidence="4 5">
    <name type="scientific">Deinandra increscens subsp. villosa</name>
    <dbReference type="NCBI Taxonomy" id="3103831"/>
    <lineage>
        <taxon>Eukaryota</taxon>
        <taxon>Viridiplantae</taxon>
        <taxon>Streptophyta</taxon>
        <taxon>Embryophyta</taxon>
        <taxon>Tracheophyta</taxon>
        <taxon>Spermatophyta</taxon>
        <taxon>Magnoliopsida</taxon>
        <taxon>eudicotyledons</taxon>
        <taxon>Gunneridae</taxon>
        <taxon>Pentapetalae</taxon>
        <taxon>asterids</taxon>
        <taxon>campanulids</taxon>
        <taxon>Asterales</taxon>
        <taxon>Asteraceae</taxon>
        <taxon>Asteroideae</taxon>
        <taxon>Heliantheae alliance</taxon>
        <taxon>Madieae</taxon>
        <taxon>Madiinae</taxon>
        <taxon>Deinandra</taxon>
    </lineage>
</organism>
<feature type="transmembrane region" description="Helical" evidence="2">
    <location>
        <begin position="521"/>
        <end position="539"/>
    </location>
</feature>
<dbReference type="PROSITE" id="PS50088">
    <property type="entry name" value="ANK_REPEAT"/>
    <property type="match status" value="1"/>
</dbReference>